<dbReference type="InterPro" id="IPR054363">
    <property type="entry name" value="GH95_cat"/>
</dbReference>
<protein>
    <submittedName>
        <fullName evidence="5">Glycoside hydrolase family 95 protein</fullName>
    </submittedName>
</protein>
<feature type="domain" description="Glycosyl hydrolase family 95 catalytic" evidence="4">
    <location>
        <begin position="285"/>
        <end position="690"/>
    </location>
</feature>
<evidence type="ECO:0000256" key="1">
    <source>
        <dbReference type="SAM" id="SignalP"/>
    </source>
</evidence>
<keyword evidence="5" id="KW-0378">Hydrolase</keyword>
<sequence>MRYNLICLFILLCSFGTSASNQWLYYFDKPASIWEESVPLGNGRIGMMPWGGINNERIVLNEISLWAGSKQDADNPDAYKYLGEIRDLLFSGKNKEAQQLMYKTFTCKGRGGEDNGAFGNYQNFGNLSIDFKYPDSTATVKDYKRTLDISNAISTTTYSKGNISYTREYFTSFTDDIGIIRLTADQKKAISLNISMFRDERFQTYATGNTLYISGQMNATNKDSGMKYEGQAKIINKGGRLTTHDGSIEISGADEVLIYISLATNYKNNNPTATNLKLLKNDNKSYSNLREQHIQEYKKWFDRVDLTLDKNQNSGLPIDKRLYAFEKDRSDFDLIGLYMQYGRYLLISSTRKGGLPPNLQGLWAPQIATPWNGDYHLNINLQMNFWGAETGNLSDLHLPLTEYIKSLVIPGQKTAKIYYNSRGWVTHILGNIWGFTSPAEDPAWGATNTAGAWLCQHLWQHYEYTKDKKYLASVYPVMKGAALFFEDMLIEDPNNGYLVTAPTTSPENKYVTLQGDTVSISAGSTMDNQIIRELFTNVSAAAHILKTDKDWSKSLEIKKDKLAPTSIGKYGQIMEWLEDYEEADIHHRHVSQLYGLYPGNELTFENTPQLMEAAKTTLERRGDQSTGWSMAWKINFWARLKNGERAYKLIGDLLKPAESSWGTYPNLFSAHPPMQIDGNFGGSAGIMEMLVQSHSGYIELLPAMTQSCKNGAVKGLRVRGGASVDFSWKNNRIQEFTLKADTSDMFILKLPSEVSSISGTKKYAVDNNKIYLYIKKGQTVRILF</sequence>
<organism evidence="5 6">
    <name type="scientific">Dysgonomonas capnocytophagoides</name>
    <dbReference type="NCBI Taxonomy" id="45254"/>
    <lineage>
        <taxon>Bacteria</taxon>
        <taxon>Pseudomonadati</taxon>
        <taxon>Bacteroidota</taxon>
        <taxon>Bacteroidia</taxon>
        <taxon>Bacteroidales</taxon>
        <taxon>Dysgonomonadaceae</taxon>
        <taxon>Dysgonomonas</taxon>
    </lineage>
</organism>
<dbReference type="EMBL" id="SOML01000001">
    <property type="protein sequence ID" value="TFD98816.1"/>
    <property type="molecule type" value="Genomic_DNA"/>
</dbReference>
<comment type="caution">
    <text evidence="5">The sequence shown here is derived from an EMBL/GenBank/DDBJ whole genome shotgun (WGS) entry which is preliminary data.</text>
</comment>
<dbReference type="Gene3D" id="1.50.10.10">
    <property type="match status" value="1"/>
</dbReference>
<dbReference type="InterPro" id="IPR027414">
    <property type="entry name" value="GH95_N_dom"/>
</dbReference>
<feature type="signal peptide" evidence="1">
    <location>
        <begin position="1"/>
        <end position="19"/>
    </location>
</feature>
<dbReference type="PANTHER" id="PTHR31084">
    <property type="entry name" value="ALPHA-L-FUCOSIDASE 2"/>
    <property type="match status" value="1"/>
</dbReference>
<keyword evidence="6" id="KW-1185">Reference proteome</keyword>
<evidence type="ECO:0000259" key="2">
    <source>
        <dbReference type="Pfam" id="PF14498"/>
    </source>
</evidence>
<evidence type="ECO:0000259" key="3">
    <source>
        <dbReference type="Pfam" id="PF21307"/>
    </source>
</evidence>
<feature type="domain" description="Alpha fucosidase A-like C-terminal" evidence="3">
    <location>
        <begin position="692"/>
        <end position="781"/>
    </location>
</feature>
<dbReference type="GO" id="GO:0004560">
    <property type="term" value="F:alpha-L-fucosidase activity"/>
    <property type="evidence" value="ECO:0007669"/>
    <property type="project" value="InterPro"/>
</dbReference>
<feature type="domain" description="Glycosyl hydrolase family 95 N-terminal" evidence="2">
    <location>
        <begin position="27"/>
        <end position="268"/>
    </location>
</feature>
<dbReference type="InterPro" id="IPR049053">
    <property type="entry name" value="AFCA-like_C"/>
</dbReference>
<dbReference type="InterPro" id="IPR012341">
    <property type="entry name" value="6hp_glycosidase-like_sf"/>
</dbReference>
<evidence type="ECO:0000313" key="5">
    <source>
        <dbReference type="EMBL" id="TFD98816.1"/>
    </source>
</evidence>
<keyword evidence="1" id="KW-0732">Signal</keyword>
<dbReference type="Proteomes" id="UP000297861">
    <property type="component" value="Unassembled WGS sequence"/>
</dbReference>
<evidence type="ECO:0000259" key="4">
    <source>
        <dbReference type="Pfam" id="PF22124"/>
    </source>
</evidence>
<dbReference type="STRING" id="1121485.GCA_000426485_00001"/>
<dbReference type="Pfam" id="PF21307">
    <property type="entry name" value="Glyco_hydro_95_C"/>
    <property type="match status" value="1"/>
</dbReference>
<dbReference type="AlphaFoldDB" id="A0A4Y8LE41"/>
<gene>
    <name evidence="5" type="ORF">E2605_01650</name>
</gene>
<dbReference type="OrthoDB" id="9802600at2"/>
<dbReference type="InterPro" id="IPR008928">
    <property type="entry name" value="6-hairpin_glycosidase_sf"/>
</dbReference>
<dbReference type="Gene3D" id="2.70.98.50">
    <property type="entry name" value="putative glycoside hydrolase family protein from bacillus halodurans"/>
    <property type="match status" value="1"/>
</dbReference>
<dbReference type="Pfam" id="PF14498">
    <property type="entry name" value="Glyco_hyd_65N_2"/>
    <property type="match status" value="1"/>
</dbReference>
<dbReference type="PANTHER" id="PTHR31084:SF0">
    <property type="entry name" value="ALPHA-L-FUCOSIDASE 2"/>
    <property type="match status" value="1"/>
</dbReference>
<name>A0A4Y8LE41_9BACT</name>
<feature type="chain" id="PRO_5021252378" evidence="1">
    <location>
        <begin position="20"/>
        <end position="784"/>
    </location>
</feature>
<reference evidence="5 6" key="1">
    <citation type="submission" date="2019-03" db="EMBL/GenBank/DDBJ databases">
        <title>San Antonio Military Medical Center submission to MRSN (WRAIR), pending publication.</title>
        <authorList>
            <person name="Blyth D.M."/>
            <person name="Mccarthy S.L."/>
            <person name="Schall S.E."/>
            <person name="Stam J.A."/>
            <person name="Ong A.C."/>
            <person name="Mcgann P.T."/>
        </authorList>
    </citation>
    <scope>NUCLEOTIDE SEQUENCE [LARGE SCALE GENOMIC DNA]</scope>
    <source>
        <strain evidence="5 6">MRSN571793</strain>
    </source>
</reference>
<dbReference type="GO" id="GO:0005975">
    <property type="term" value="P:carbohydrate metabolic process"/>
    <property type="evidence" value="ECO:0007669"/>
    <property type="project" value="InterPro"/>
</dbReference>
<evidence type="ECO:0000313" key="6">
    <source>
        <dbReference type="Proteomes" id="UP000297861"/>
    </source>
</evidence>
<dbReference type="PIRSF" id="PIRSF007663">
    <property type="entry name" value="UCP007663"/>
    <property type="match status" value="1"/>
</dbReference>
<dbReference type="Pfam" id="PF22124">
    <property type="entry name" value="Glyco_hydro_95_cat"/>
    <property type="match status" value="1"/>
</dbReference>
<dbReference type="SUPFAM" id="SSF48208">
    <property type="entry name" value="Six-hairpin glycosidases"/>
    <property type="match status" value="1"/>
</dbReference>
<dbReference type="RefSeq" id="WP_134435287.1">
    <property type="nucleotide sequence ID" value="NZ_SOML01000001.1"/>
</dbReference>
<accession>A0A4Y8LE41</accession>
<proteinExistence type="predicted"/>
<dbReference type="InterPro" id="IPR016518">
    <property type="entry name" value="Alpha-L-fucosidase"/>
</dbReference>